<accession>A0ABN7RNI6</accession>
<dbReference type="InterPro" id="IPR016193">
    <property type="entry name" value="Cytidine_deaminase-like"/>
</dbReference>
<keyword evidence="1 3" id="KW-0963">Cytoplasm</keyword>
<organism evidence="4 5">
    <name type="scientific">Thermobacillus xylanilyticus</name>
    <dbReference type="NCBI Taxonomy" id="76633"/>
    <lineage>
        <taxon>Bacteria</taxon>
        <taxon>Bacillati</taxon>
        <taxon>Bacillota</taxon>
        <taxon>Bacilli</taxon>
        <taxon>Bacillales</taxon>
        <taxon>Paenibacillaceae</taxon>
        <taxon>Thermobacillus</taxon>
    </lineage>
</organism>
<comment type="caution">
    <text evidence="4">The sequence shown here is derived from an EMBL/GenBank/DDBJ whole genome shotgun (WGS) entry which is preliminary data.</text>
</comment>
<evidence type="ECO:0000256" key="2">
    <source>
        <dbReference type="ARBA" id="ARBA00023150"/>
    </source>
</evidence>
<evidence type="ECO:0000313" key="4">
    <source>
        <dbReference type="EMBL" id="CAG5082047.1"/>
    </source>
</evidence>
<dbReference type="Gene3D" id="3.10.20.10">
    <property type="match status" value="1"/>
</dbReference>
<protein>
    <recommendedName>
        <fullName evidence="3">Sulfur carrier protein FdhD</fullName>
    </recommendedName>
</protein>
<dbReference type="PIRSF" id="PIRSF015626">
    <property type="entry name" value="FdhD"/>
    <property type="match status" value="1"/>
</dbReference>
<dbReference type="Proteomes" id="UP000681526">
    <property type="component" value="Unassembled WGS sequence"/>
</dbReference>
<dbReference type="PANTHER" id="PTHR30592:SF1">
    <property type="entry name" value="SULFUR CARRIER PROTEIN FDHD"/>
    <property type="match status" value="1"/>
</dbReference>
<name>A0ABN7RNI6_THEXY</name>
<feature type="binding site" evidence="3">
    <location>
        <begin position="250"/>
        <end position="255"/>
    </location>
    <ligand>
        <name>Mo-bis(molybdopterin guanine dinucleotide)</name>
        <dbReference type="ChEBI" id="CHEBI:60539"/>
    </ligand>
</feature>
<dbReference type="Pfam" id="PF02634">
    <property type="entry name" value="FdhD-NarQ"/>
    <property type="match status" value="1"/>
</dbReference>
<evidence type="ECO:0000256" key="3">
    <source>
        <dbReference type="HAMAP-Rule" id="MF_00187"/>
    </source>
</evidence>
<sequence>MPDGIDRAVDTAFPVWRYSADGWSAGEDAVAEEIPLTVRLDGEEFVTVVCSPQDTEDLVFGFLAGEGIIASPEDIERIDWDEAAGFADVRLRRRLDGAEADFGRRVIGSCCGRSRQFYFRSDVRTARTSISRVRMRPEECLAAMAELQRRSAEFARTGGVHNAALWSPGRGLIAMRTDIGRHNALDKLLGYCLRRGIPTRDAAIIFSGRISSEVLLKTAKIGAAILIAKSAPTGLALRLAHDLGITAAGFVRGGRMNVYTHPERLGAAGQP</sequence>
<comment type="function">
    <text evidence="3">Required for formate dehydrogenase (FDH) activity. Acts as a sulfur carrier protein that transfers sulfur from IscS to the molybdenum cofactor prior to its insertion into FDH.</text>
</comment>
<gene>
    <name evidence="4" type="primary">txxe 854-fdhD</name>
    <name evidence="3" type="synonym">fdhD</name>
    <name evidence="4" type="ORF">TXXE_05775</name>
</gene>
<evidence type="ECO:0000313" key="5">
    <source>
        <dbReference type="Proteomes" id="UP000681526"/>
    </source>
</evidence>
<dbReference type="NCBIfam" id="TIGR00129">
    <property type="entry name" value="fdhD_narQ"/>
    <property type="match status" value="1"/>
</dbReference>
<evidence type="ECO:0000256" key="1">
    <source>
        <dbReference type="ARBA" id="ARBA00022490"/>
    </source>
</evidence>
<dbReference type="Gene3D" id="3.40.140.10">
    <property type="entry name" value="Cytidine Deaminase, domain 2"/>
    <property type="match status" value="1"/>
</dbReference>
<dbReference type="PANTHER" id="PTHR30592">
    <property type="entry name" value="FORMATE DEHYDROGENASE"/>
    <property type="match status" value="1"/>
</dbReference>
<keyword evidence="5" id="KW-1185">Reference proteome</keyword>
<dbReference type="RefSeq" id="WP_015255832.1">
    <property type="nucleotide sequence ID" value="NZ_CAJRAY010000024.1"/>
</dbReference>
<comment type="subcellular location">
    <subcellularLocation>
        <location evidence="3">Cytoplasm</location>
    </subcellularLocation>
</comment>
<comment type="similarity">
    <text evidence="3">Belongs to the FdhD family.</text>
</comment>
<dbReference type="EMBL" id="CAJRAY010000024">
    <property type="protein sequence ID" value="CAG5082047.1"/>
    <property type="molecule type" value="Genomic_DNA"/>
</dbReference>
<keyword evidence="2 3" id="KW-0501">Molybdenum cofactor biosynthesis</keyword>
<dbReference type="HAMAP" id="MF_00187">
    <property type="entry name" value="FdhD"/>
    <property type="match status" value="1"/>
</dbReference>
<dbReference type="SUPFAM" id="SSF53927">
    <property type="entry name" value="Cytidine deaminase-like"/>
    <property type="match status" value="1"/>
</dbReference>
<proteinExistence type="inferred from homology"/>
<feature type="active site" description="Cysteine persulfide intermediate" evidence="3">
    <location>
        <position position="111"/>
    </location>
</feature>
<dbReference type="InterPro" id="IPR003786">
    <property type="entry name" value="FdhD"/>
</dbReference>
<reference evidence="4 5" key="1">
    <citation type="submission" date="2021-04" db="EMBL/GenBank/DDBJ databases">
        <authorList>
            <person name="Rakotoarivonina H."/>
        </authorList>
    </citation>
    <scope>NUCLEOTIDE SEQUENCE [LARGE SCALE GENOMIC DNA]</scope>
    <source>
        <strain evidence="4 5">XE</strain>
    </source>
</reference>